<dbReference type="PROSITE" id="PS50850">
    <property type="entry name" value="MFS"/>
    <property type="match status" value="1"/>
</dbReference>
<evidence type="ECO:0000256" key="3">
    <source>
        <dbReference type="ARBA" id="ARBA00022448"/>
    </source>
</evidence>
<dbReference type="InterPro" id="IPR001927">
    <property type="entry name" value="Na/Gal_symport"/>
</dbReference>
<keyword evidence="11" id="KW-1185">Reference proteome</keyword>
<feature type="transmembrane region" description="Helical" evidence="8">
    <location>
        <begin position="80"/>
        <end position="99"/>
    </location>
</feature>
<feature type="transmembrane region" description="Helical" evidence="8">
    <location>
        <begin position="272"/>
        <end position="291"/>
    </location>
</feature>
<dbReference type="PANTHER" id="PTHR11328:SF24">
    <property type="entry name" value="MAJOR FACILITATOR SUPERFAMILY (MFS) PROFILE DOMAIN-CONTAINING PROTEIN"/>
    <property type="match status" value="1"/>
</dbReference>
<dbReference type="GO" id="GO:0015293">
    <property type="term" value="F:symporter activity"/>
    <property type="evidence" value="ECO:0007669"/>
    <property type="project" value="InterPro"/>
</dbReference>
<dbReference type="GO" id="GO:0006814">
    <property type="term" value="P:sodium ion transport"/>
    <property type="evidence" value="ECO:0007669"/>
    <property type="project" value="InterPro"/>
</dbReference>
<keyword evidence="5 8" id="KW-0812">Transmembrane</keyword>
<proteinExistence type="inferred from homology"/>
<dbReference type="Gene3D" id="1.20.1250.20">
    <property type="entry name" value="MFS general substrate transporter like domains"/>
    <property type="match status" value="2"/>
</dbReference>
<dbReference type="AlphaFoldDB" id="A0AAN4W274"/>
<feature type="transmembrane region" description="Helical" evidence="8">
    <location>
        <begin position="229"/>
        <end position="252"/>
    </location>
</feature>
<dbReference type="Proteomes" id="UP001310022">
    <property type="component" value="Unassembled WGS sequence"/>
</dbReference>
<evidence type="ECO:0000313" key="11">
    <source>
        <dbReference type="Proteomes" id="UP001310022"/>
    </source>
</evidence>
<organism evidence="10 11">
    <name type="scientific">Persicobacter diffluens</name>
    <dbReference type="NCBI Taxonomy" id="981"/>
    <lineage>
        <taxon>Bacteria</taxon>
        <taxon>Pseudomonadati</taxon>
        <taxon>Bacteroidota</taxon>
        <taxon>Cytophagia</taxon>
        <taxon>Cytophagales</taxon>
        <taxon>Persicobacteraceae</taxon>
        <taxon>Persicobacter</taxon>
    </lineage>
</organism>
<dbReference type="GO" id="GO:0005886">
    <property type="term" value="C:plasma membrane"/>
    <property type="evidence" value="ECO:0007669"/>
    <property type="project" value="UniProtKB-SubCell"/>
</dbReference>
<dbReference type="PANTHER" id="PTHR11328">
    <property type="entry name" value="MAJOR FACILITATOR SUPERFAMILY DOMAIN-CONTAINING PROTEIN"/>
    <property type="match status" value="1"/>
</dbReference>
<dbReference type="EMBL" id="BQKE01000005">
    <property type="protein sequence ID" value="GJM64326.1"/>
    <property type="molecule type" value="Genomic_DNA"/>
</dbReference>
<keyword evidence="7 8" id="KW-0472">Membrane</keyword>
<dbReference type="InterPro" id="IPR039672">
    <property type="entry name" value="MFS_2"/>
</dbReference>
<feature type="transmembrane region" description="Helical" evidence="8">
    <location>
        <begin position="147"/>
        <end position="167"/>
    </location>
</feature>
<dbReference type="SUPFAM" id="SSF103473">
    <property type="entry name" value="MFS general substrate transporter"/>
    <property type="match status" value="1"/>
</dbReference>
<feature type="transmembrane region" description="Helical" evidence="8">
    <location>
        <begin position="303"/>
        <end position="321"/>
    </location>
</feature>
<dbReference type="GO" id="GO:0008643">
    <property type="term" value="P:carbohydrate transport"/>
    <property type="evidence" value="ECO:0007669"/>
    <property type="project" value="InterPro"/>
</dbReference>
<feature type="domain" description="Major facilitator superfamily (MFS) profile" evidence="9">
    <location>
        <begin position="1"/>
        <end position="435"/>
    </location>
</feature>
<keyword evidence="6 8" id="KW-1133">Transmembrane helix</keyword>
<evidence type="ECO:0000259" key="9">
    <source>
        <dbReference type="PROSITE" id="PS50850"/>
    </source>
</evidence>
<dbReference type="RefSeq" id="WP_338239394.1">
    <property type="nucleotide sequence ID" value="NZ_BQKE01000005.1"/>
</dbReference>
<keyword evidence="3" id="KW-0813">Transport</keyword>
<dbReference type="NCBIfam" id="TIGR00792">
    <property type="entry name" value="gph"/>
    <property type="match status" value="1"/>
</dbReference>
<evidence type="ECO:0000256" key="5">
    <source>
        <dbReference type="ARBA" id="ARBA00022692"/>
    </source>
</evidence>
<accession>A0AAN4W274</accession>
<feature type="transmembrane region" description="Helical" evidence="8">
    <location>
        <begin position="414"/>
        <end position="434"/>
    </location>
</feature>
<evidence type="ECO:0000313" key="10">
    <source>
        <dbReference type="EMBL" id="GJM64326.1"/>
    </source>
</evidence>
<name>A0AAN4W274_9BACT</name>
<gene>
    <name evidence="10" type="ORF">PEDI_48780</name>
</gene>
<dbReference type="CDD" id="cd17332">
    <property type="entry name" value="MFS_MelB_like"/>
    <property type="match status" value="1"/>
</dbReference>
<reference evidence="10 11" key="1">
    <citation type="submission" date="2021-12" db="EMBL/GenBank/DDBJ databases">
        <title>Genome sequencing of bacteria with rrn-lacking chromosome and rrn-plasmid.</title>
        <authorList>
            <person name="Anda M."/>
            <person name="Iwasaki W."/>
        </authorList>
    </citation>
    <scope>NUCLEOTIDE SEQUENCE [LARGE SCALE GENOMIC DNA]</scope>
    <source>
        <strain evidence="10 11">NBRC 15940</strain>
    </source>
</reference>
<protein>
    <submittedName>
        <fullName evidence="10">MFS transporter</fullName>
    </submittedName>
</protein>
<feature type="transmembrane region" description="Helical" evidence="8">
    <location>
        <begin position="111"/>
        <end position="135"/>
    </location>
</feature>
<dbReference type="PROSITE" id="PS00872">
    <property type="entry name" value="NA_GALACTOSIDE_SYMP"/>
    <property type="match status" value="1"/>
</dbReference>
<feature type="transmembrane region" description="Helical" evidence="8">
    <location>
        <begin position="26"/>
        <end position="49"/>
    </location>
</feature>
<comment type="similarity">
    <text evidence="2">Belongs to the sodium:galactoside symporter (TC 2.A.2) family.</text>
</comment>
<dbReference type="Pfam" id="PF13347">
    <property type="entry name" value="MFS_2"/>
    <property type="match status" value="1"/>
</dbReference>
<comment type="subcellular location">
    <subcellularLocation>
        <location evidence="1">Cell membrane</location>
        <topology evidence="1">Multi-pass membrane protein</topology>
    </subcellularLocation>
</comment>
<feature type="transmembrane region" description="Helical" evidence="8">
    <location>
        <begin position="179"/>
        <end position="199"/>
    </location>
</feature>
<sequence>MSAVSIKEKLGYASGDLASNLFWQTFMFFLPIFYSDVFGLPLVQIALLFSVSRIWDAFNDPIMGIIADRTNSRWGKFRPYLLWGAIPFGIIGVLTFSTPDLSPTGKIVYAWITYSLMMMIYTLVNIPYSALMGVLTNDEKARNSISSYRFVFAFGAGLIVTGLNDYLVEFLGQGNDAMGYKLTVLVYAVLAVMLFYFTFFTTKERVKPIVAERSNVLDDLKDLSKNRPWLLLLFAGLFTIFYVSIRNGAIAYYFKYYVEIKSVMWWGMEIKLAPAFMVLGSLAGIVGIFLFKGLTDRLGKRKTYLWLMGLSSFFTMSFYFFSGEQIALIFIGQLLASLFMGPTSPIVWAMYADIADYSEWKTGRRATGLIFSASTFSQKFGWSLAGVVSMSLLAYFGYEANTEQSPESMEGIKLLISIIPAIGSIACVLLVWLYKVDEKTMAKVQQDLRERKTKKGAEVEGVMS</sequence>
<evidence type="ECO:0000256" key="1">
    <source>
        <dbReference type="ARBA" id="ARBA00004651"/>
    </source>
</evidence>
<dbReference type="InterPro" id="IPR036259">
    <property type="entry name" value="MFS_trans_sf"/>
</dbReference>
<evidence type="ECO:0000256" key="6">
    <source>
        <dbReference type="ARBA" id="ARBA00022989"/>
    </source>
</evidence>
<evidence type="ECO:0000256" key="8">
    <source>
        <dbReference type="SAM" id="Phobius"/>
    </source>
</evidence>
<comment type="caution">
    <text evidence="10">The sequence shown here is derived from an EMBL/GenBank/DDBJ whole genome shotgun (WGS) entry which is preliminary data.</text>
</comment>
<feature type="transmembrane region" description="Helical" evidence="8">
    <location>
        <begin position="380"/>
        <end position="398"/>
    </location>
</feature>
<evidence type="ECO:0000256" key="4">
    <source>
        <dbReference type="ARBA" id="ARBA00022475"/>
    </source>
</evidence>
<evidence type="ECO:0000256" key="7">
    <source>
        <dbReference type="ARBA" id="ARBA00023136"/>
    </source>
</evidence>
<dbReference type="InterPro" id="IPR018043">
    <property type="entry name" value="Na/Gal_symport_CS"/>
</dbReference>
<keyword evidence="4" id="KW-1003">Cell membrane</keyword>
<feature type="transmembrane region" description="Helical" evidence="8">
    <location>
        <begin position="327"/>
        <end position="351"/>
    </location>
</feature>
<dbReference type="InterPro" id="IPR020846">
    <property type="entry name" value="MFS_dom"/>
</dbReference>
<evidence type="ECO:0000256" key="2">
    <source>
        <dbReference type="ARBA" id="ARBA00009617"/>
    </source>
</evidence>